<dbReference type="Ensembl" id="ENSCINT00000034409.1">
    <property type="protein sequence ID" value="ENSCINP00000030960.1"/>
    <property type="gene ID" value="ENSCING00000021632.1"/>
</dbReference>
<sequence length="65" mass="7532">DLQKSRVEKIKRFYGKLTKRFLIALHEEGADKFFFSTILQDAGCSEAGCMLEKIIKLCSYHLFSQ</sequence>
<dbReference type="HOGENOM" id="CLU_2855453_0_0_1"/>
<dbReference type="AlphaFoldDB" id="H2XMS7"/>
<dbReference type="Proteomes" id="UP000008144">
    <property type="component" value="Unassembled WGS sequence"/>
</dbReference>
<evidence type="ECO:0000313" key="1">
    <source>
        <dbReference type="Ensembl" id="ENSCINP00000030960.1"/>
    </source>
</evidence>
<dbReference type="InParanoid" id="H2XMS7"/>
<reference evidence="1" key="3">
    <citation type="submission" date="2025-09" db="UniProtKB">
        <authorList>
            <consortium name="Ensembl"/>
        </authorList>
    </citation>
    <scope>IDENTIFICATION</scope>
</reference>
<organism evidence="1 2">
    <name type="scientific">Ciona intestinalis</name>
    <name type="common">Transparent sea squirt</name>
    <name type="synonym">Ascidia intestinalis</name>
    <dbReference type="NCBI Taxonomy" id="7719"/>
    <lineage>
        <taxon>Eukaryota</taxon>
        <taxon>Metazoa</taxon>
        <taxon>Chordata</taxon>
        <taxon>Tunicata</taxon>
        <taxon>Ascidiacea</taxon>
        <taxon>Phlebobranchia</taxon>
        <taxon>Cionidae</taxon>
        <taxon>Ciona</taxon>
    </lineage>
</organism>
<reference evidence="1" key="2">
    <citation type="submission" date="2025-08" db="UniProtKB">
        <authorList>
            <consortium name="Ensembl"/>
        </authorList>
    </citation>
    <scope>IDENTIFICATION</scope>
</reference>
<protein>
    <submittedName>
        <fullName evidence="1">Uncharacterized protein</fullName>
    </submittedName>
</protein>
<evidence type="ECO:0000313" key="2">
    <source>
        <dbReference type="Proteomes" id="UP000008144"/>
    </source>
</evidence>
<accession>H2XMS7</accession>
<name>H2XMS7_CIOIN</name>
<reference evidence="2" key="1">
    <citation type="journal article" date="2002" name="Science">
        <title>The draft genome of Ciona intestinalis: insights into chordate and vertebrate origins.</title>
        <authorList>
            <person name="Dehal P."/>
            <person name="Satou Y."/>
            <person name="Campbell R.K."/>
            <person name="Chapman J."/>
            <person name="Degnan B."/>
            <person name="De Tomaso A."/>
            <person name="Davidson B."/>
            <person name="Di Gregorio A."/>
            <person name="Gelpke M."/>
            <person name="Goodstein D.M."/>
            <person name="Harafuji N."/>
            <person name="Hastings K.E."/>
            <person name="Ho I."/>
            <person name="Hotta K."/>
            <person name="Huang W."/>
            <person name="Kawashima T."/>
            <person name="Lemaire P."/>
            <person name="Martinez D."/>
            <person name="Meinertzhagen I.A."/>
            <person name="Necula S."/>
            <person name="Nonaka M."/>
            <person name="Putnam N."/>
            <person name="Rash S."/>
            <person name="Saiga H."/>
            <person name="Satake M."/>
            <person name="Terry A."/>
            <person name="Yamada L."/>
            <person name="Wang H.G."/>
            <person name="Awazu S."/>
            <person name="Azumi K."/>
            <person name="Boore J."/>
            <person name="Branno M."/>
            <person name="Chin-Bow S."/>
            <person name="DeSantis R."/>
            <person name="Doyle S."/>
            <person name="Francino P."/>
            <person name="Keys D.N."/>
            <person name="Haga S."/>
            <person name="Hayashi H."/>
            <person name="Hino K."/>
            <person name="Imai K.S."/>
            <person name="Inaba K."/>
            <person name="Kano S."/>
            <person name="Kobayashi K."/>
            <person name="Kobayashi M."/>
            <person name="Lee B.I."/>
            <person name="Makabe K.W."/>
            <person name="Manohar C."/>
            <person name="Matassi G."/>
            <person name="Medina M."/>
            <person name="Mochizuki Y."/>
            <person name="Mount S."/>
            <person name="Morishita T."/>
            <person name="Miura S."/>
            <person name="Nakayama A."/>
            <person name="Nishizaka S."/>
            <person name="Nomoto H."/>
            <person name="Ohta F."/>
            <person name="Oishi K."/>
            <person name="Rigoutsos I."/>
            <person name="Sano M."/>
            <person name="Sasaki A."/>
            <person name="Sasakura Y."/>
            <person name="Shoguchi E."/>
            <person name="Shin-i T."/>
            <person name="Spagnuolo A."/>
            <person name="Stainier D."/>
            <person name="Suzuki M.M."/>
            <person name="Tassy O."/>
            <person name="Takatori N."/>
            <person name="Tokuoka M."/>
            <person name="Yagi K."/>
            <person name="Yoshizaki F."/>
            <person name="Wada S."/>
            <person name="Zhang C."/>
            <person name="Hyatt P.D."/>
            <person name="Larimer F."/>
            <person name="Detter C."/>
            <person name="Doggett N."/>
            <person name="Glavina T."/>
            <person name="Hawkins T."/>
            <person name="Richardson P."/>
            <person name="Lucas S."/>
            <person name="Kohara Y."/>
            <person name="Levine M."/>
            <person name="Satoh N."/>
            <person name="Rokhsar D.S."/>
        </authorList>
    </citation>
    <scope>NUCLEOTIDE SEQUENCE [LARGE SCALE GENOMIC DNA]</scope>
</reference>
<keyword evidence="2" id="KW-1185">Reference proteome</keyword>
<proteinExistence type="predicted"/>